<dbReference type="GO" id="GO:0000287">
    <property type="term" value="F:magnesium ion binding"/>
    <property type="evidence" value="ECO:0007669"/>
    <property type="project" value="UniProtKB-UniRule"/>
</dbReference>
<keyword evidence="2 5" id="KW-0479">Metal-binding</keyword>
<evidence type="ECO:0000313" key="6">
    <source>
        <dbReference type="EMBL" id="APG80639.1"/>
    </source>
</evidence>
<comment type="similarity">
    <text evidence="5">Belongs to the PPase family.</text>
</comment>
<keyword evidence="4 5" id="KW-0460">Magnesium</keyword>
<name>D2EFK7_PARA4</name>
<keyword evidence="3 5" id="KW-0378">Hydrolase</keyword>
<evidence type="ECO:0000256" key="5">
    <source>
        <dbReference type="HAMAP-Rule" id="MF_00209"/>
    </source>
</evidence>
<dbReference type="GO" id="GO:0005737">
    <property type="term" value="C:cytoplasm"/>
    <property type="evidence" value="ECO:0007669"/>
    <property type="project" value="UniProtKB-SubCell"/>
</dbReference>
<evidence type="ECO:0000313" key="8">
    <source>
        <dbReference type="Proteomes" id="UP000009375"/>
    </source>
</evidence>
<dbReference type="Pfam" id="PF00719">
    <property type="entry name" value="Pyrophosphatase"/>
    <property type="match status" value="1"/>
</dbReference>
<dbReference type="NCBIfam" id="NF002317">
    <property type="entry name" value="PRK01250.1"/>
    <property type="match status" value="1"/>
</dbReference>
<comment type="cofactor">
    <cofactor evidence="1 5">
        <name>Mg(2+)</name>
        <dbReference type="ChEBI" id="CHEBI:18420"/>
    </cofactor>
</comment>
<dbReference type="Gene3D" id="3.90.80.10">
    <property type="entry name" value="Inorganic pyrophosphatase"/>
    <property type="match status" value="1"/>
</dbReference>
<dbReference type="PANTHER" id="PTHR10286">
    <property type="entry name" value="INORGANIC PYROPHOSPHATASE"/>
    <property type="match status" value="1"/>
</dbReference>
<feature type="binding site" evidence="5">
    <location>
        <position position="99"/>
    </location>
    <ligand>
        <name>Mg(2+)</name>
        <dbReference type="ChEBI" id="CHEBI:18420"/>
        <label>1</label>
    </ligand>
</feature>
<comment type="subcellular location">
    <subcellularLocation>
        <location evidence="5">Cytoplasm</location>
    </subcellularLocation>
</comment>
<accession>A0A1L3KS38</accession>
<dbReference type="GO" id="GO:0004427">
    <property type="term" value="F:inorganic diphosphate phosphatase activity"/>
    <property type="evidence" value="ECO:0007669"/>
    <property type="project" value="UniProtKB-UniRule"/>
</dbReference>
<proteinExistence type="inferred from homology"/>
<gene>
    <name evidence="5 6" type="primary">ppa</name>
    <name evidence="7" type="ORF">BJBARM4_0525</name>
</gene>
<dbReference type="CDD" id="cd00412">
    <property type="entry name" value="pyrophosphatase"/>
    <property type="match status" value="1"/>
</dbReference>
<dbReference type="Proteomes" id="UP000009375">
    <property type="component" value="Unassembled WGS sequence"/>
</dbReference>
<evidence type="ECO:0000256" key="1">
    <source>
        <dbReference type="ARBA" id="ARBA00001946"/>
    </source>
</evidence>
<dbReference type="InterPro" id="IPR008162">
    <property type="entry name" value="Pyrophosphatase"/>
</dbReference>
<evidence type="ECO:0000256" key="2">
    <source>
        <dbReference type="ARBA" id="ARBA00022723"/>
    </source>
</evidence>
<comment type="catalytic activity">
    <reaction evidence="5">
        <text>diphosphate + H2O = 2 phosphate + H(+)</text>
        <dbReference type="Rhea" id="RHEA:24576"/>
        <dbReference type="ChEBI" id="CHEBI:15377"/>
        <dbReference type="ChEBI" id="CHEBI:15378"/>
        <dbReference type="ChEBI" id="CHEBI:33019"/>
        <dbReference type="ChEBI" id="CHEBI:43474"/>
        <dbReference type="EC" id="3.6.1.1"/>
    </reaction>
</comment>
<dbReference type="InterPro" id="IPR036649">
    <property type="entry name" value="Pyrophosphatase_sf"/>
</dbReference>
<evidence type="ECO:0000256" key="3">
    <source>
        <dbReference type="ARBA" id="ARBA00022801"/>
    </source>
</evidence>
<feature type="binding site" evidence="5">
    <location>
        <position position="62"/>
    </location>
    <ligand>
        <name>Mg(2+)</name>
        <dbReference type="ChEBI" id="CHEBI:18420"/>
        <label>1</label>
    </ligand>
</feature>
<organism evidence="7 8">
    <name type="scientific">Candidatus Parvarchaeum acidiphilum ARMAN-4</name>
    <dbReference type="NCBI Taxonomy" id="662760"/>
    <lineage>
        <taxon>Archaea</taxon>
        <taxon>Candidatus Parvarchaeota</taxon>
        <taxon>Candidatus Parvarchaeum</taxon>
    </lineage>
</organism>
<dbReference type="EC" id="3.6.1.1" evidence="5"/>
<comment type="subunit">
    <text evidence="5">Homohexamer.</text>
</comment>
<dbReference type="EMBL" id="GG730046">
    <property type="protein sequence ID" value="EEZ92904.1"/>
    <property type="molecule type" value="Genomic_DNA"/>
</dbReference>
<reference evidence="6" key="2">
    <citation type="submission" date="2016-10" db="EMBL/GenBank/DDBJ databases">
        <title>New CRISPR-Cas systems from uncultivated microbes.</title>
        <authorList>
            <person name="Burstein D."/>
            <person name="Harrington L.B."/>
            <person name="Strutt S.C."/>
            <person name="Probst A.J."/>
            <person name="Anantharaman K."/>
            <person name="Thomas B.C."/>
            <person name="Doudna J.A."/>
            <person name="Banfield J.F."/>
        </authorList>
    </citation>
    <scope>NUCLEOTIDE SEQUENCE</scope>
    <source>
        <strain evidence="6">ARMAN-4</strain>
    </source>
</reference>
<accession>D2EFK7</accession>
<evidence type="ECO:0000256" key="4">
    <source>
        <dbReference type="ARBA" id="ARBA00022842"/>
    </source>
</evidence>
<sequence>MEVKQTDDFPETFYAMVEIPMGSNCKYEYKEDLETIVLDRVLFTSMVYPANYGFILQTEGKDGDPLDVLVFSSVPINPGIVVKCRAIGIAEMSDEEGEDNKVIAVPVDKVDPASSMIKTEADLPEYQKNKLKHFFEHYKELEKGKFMKFHGFKGKEEALKQIKEAKV</sequence>
<evidence type="ECO:0000313" key="7">
    <source>
        <dbReference type="EMBL" id="EEZ92904.1"/>
    </source>
</evidence>
<feature type="binding site" evidence="5">
    <location>
        <position position="40"/>
    </location>
    <ligand>
        <name>substrate</name>
    </ligand>
</feature>
<comment type="function">
    <text evidence="5">Catalyzes the hydrolysis of inorganic pyrophosphate (PPi) forming two phosphate ions.</text>
</comment>
<dbReference type="AlphaFoldDB" id="D2EFK7"/>
<dbReference type="HAMAP" id="MF_00209">
    <property type="entry name" value="Inorganic_PPase"/>
    <property type="match status" value="1"/>
</dbReference>
<feature type="binding site" evidence="5">
    <location>
        <position position="52"/>
    </location>
    <ligand>
        <name>substrate</name>
    </ligand>
</feature>
<feature type="binding site" evidence="5">
    <location>
        <position position="67"/>
    </location>
    <ligand>
        <name>Mg(2+)</name>
        <dbReference type="ChEBI" id="CHEBI:18420"/>
        <label>2</label>
    </ligand>
</feature>
<reference evidence="7 8" key="1">
    <citation type="journal article" date="2010" name="Proc. Natl. Acad. Sci. U.S.A.">
        <title>Enigmatic, ultrasmall, uncultivated Archaea.</title>
        <authorList>
            <person name="Baker B.J."/>
            <person name="Comolli L.R."/>
            <person name="Dick G.J."/>
            <person name="Hauser L.J."/>
            <person name="Hyatt D."/>
            <person name="Dill B.D."/>
            <person name="Land M.L."/>
            <person name="Verberkmoes N.C."/>
            <person name="Hettich R.L."/>
            <person name="Banfield J.F."/>
        </authorList>
    </citation>
    <scope>NUCLEOTIDE SEQUENCE [LARGE SCALE GENOMIC DNA]</scope>
</reference>
<protein>
    <recommendedName>
        <fullName evidence="5">Inorganic pyrophosphatase</fullName>
        <ecNumber evidence="5">3.6.1.1</ecNumber>
    </recommendedName>
    <alternativeName>
        <fullName evidence="5">Pyrophosphate phospho-hydrolase</fullName>
        <shortName evidence="5">PPase</shortName>
    </alternativeName>
</protein>
<keyword evidence="5" id="KW-0963">Cytoplasm</keyword>
<feature type="binding site" evidence="5">
    <location>
        <position position="138"/>
    </location>
    <ligand>
        <name>substrate</name>
    </ligand>
</feature>
<dbReference type="PROSITE" id="PS00387">
    <property type="entry name" value="PPASE"/>
    <property type="match status" value="1"/>
</dbReference>
<feature type="binding site" evidence="5">
    <location>
        <position position="26"/>
    </location>
    <ligand>
        <name>substrate</name>
    </ligand>
</feature>
<dbReference type="GO" id="GO:0006796">
    <property type="term" value="P:phosphate-containing compound metabolic process"/>
    <property type="evidence" value="ECO:0007669"/>
    <property type="project" value="InterPro"/>
</dbReference>
<feature type="binding site" evidence="5">
    <location>
        <position position="67"/>
    </location>
    <ligand>
        <name>Mg(2+)</name>
        <dbReference type="ChEBI" id="CHEBI:18420"/>
        <label>1</label>
    </ligand>
</feature>
<dbReference type="EMBL" id="KY040241">
    <property type="protein sequence ID" value="APG80639.1"/>
    <property type="molecule type" value="Genomic_DNA"/>
</dbReference>
<dbReference type="SUPFAM" id="SSF50324">
    <property type="entry name" value="Inorganic pyrophosphatase"/>
    <property type="match status" value="1"/>
</dbReference>